<feature type="domain" description="Sulfatase N-terminal" evidence="4">
    <location>
        <begin position="33"/>
        <end position="348"/>
    </location>
</feature>
<gene>
    <name evidence="5" type="ORF">JCM21142_31331</name>
</gene>
<sequence length="603" mass="67950">MKFKTTFIVLAALSIVASCTQAKSTESKKELKPNVIVVITDDQGYGDLACNGNPIIQTPNIDKFHDQSVRLTNFHVGTTCAPSRGGLMSGRNCNRNGVWHTIGGCSSLHERETTLADVFVANGYATGMFGKWHLGDNYPFRPYDRGFQETFYLKGGGVGQTPDYWNNDYFDDTYFRNGVPEKVEGYCTDVWFDEATKFIDKHKDEPFFAYVSLNAPHGPYNVPEQYVSMYDEADLAPRQKNFYGMITQLDERFGQLAEHLESTGIADNTILIFMTDNGTAAGYYYNKKNKSFTGYNAGMRGTKGSHYDGGHRVPFFIRWPKGELMGAKDIQSLTAHVDILPTLVELCGLDVNYKYEMDGISIASLLYGKKAEVDFDKRMLVTDTQRNQWPEKGRNSCVMTTRWRLTNGNELYDIFADPGQKNNIADKHPEQVKLMQDFYNDWWSRAEKDFEYPVIKLGTDNENPSFLTCHDMHNNQPIPWNQNMIRAGVAFDEGYLLTQVMQAGKYRIAISRYPKESGLRMDASVPGVKATKGTEAITEGVSLKLNQPFVVLNGKVVNCKFNDAHTAAEVSVDLEAGELKLGGGFFDDNGQKAMAYYYEVERL</sequence>
<dbReference type="AlphaFoldDB" id="W7YE07"/>
<organism evidence="5 6">
    <name type="scientific">Saccharicrinis fermentans DSM 9555 = JCM 21142</name>
    <dbReference type="NCBI Taxonomy" id="869213"/>
    <lineage>
        <taxon>Bacteria</taxon>
        <taxon>Pseudomonadati</taxon>
        <taxon>Bacteroidota</taxon>
        <taxon>Bacteroidia</taxon>
        <taxon>Marinilabiliales</taxon>
        <taxon>Marinilabiliaceae</taxon>
        <taxon>Saccharicrinis</taxon>
    </lineage>
</organism>
<dbReference type="Gene3D" id="3.30.1120.10">
    <property type="match status" value="1"/>
</dbReference>
<evidence type="ECO:0000256" key="3">
    <source>
        <dbReference type="SAM" id="SignalP"/>
    </source>
</evidence>
<dbReference type="InterPro" id="IPR017850">
    <property type="entry name" value="Alkaline_phosphatase_core_sf"/>
</dbReference>
<evidence type="ECO:0000256" key="2">
    <source>
        <dbReference type="ARBA" id="ARBA00022801"/>
    </source>
</evidence>
<feature type="chain" id="PRO_5004904171" evidence="3">
    <location>
        <begin position="23"/>
        <end position="603"/>
    </location>
</feature>
<dbReference type="Gene3D" id="3.40.720.10">
    <property type="entry name" value="Alkaline Phosphatase, subunit A"/>
    <property type="match status" value="1"/>
</dbReference>
<dbReference type="SUPFAM" id="SSF53649">
    <property type="entry name" value="Alkaline phosphatase-like"/>
    <property type="match status" value="1"/>
</dbReference>
<feature type="signal peptide" evidence="3">
    <location>
        <begin position="1"/>
        <end position="22"/>
    </location>
</feature>
<dbReference type="InterPro" id="IPR000917">
    <property type="entry name" value="Sulfatase_N"/>
</dbReference>
<dbReference type="PANTHER" id="PTHR42693">
    <property type="entry name" value="ARYLSULFATASE FAMILY MEMBER"/>
    <property type="match status" value="1"/>
</dbReference>
<dbReference type="STRING" id="869213.GCA_000517085_01825"/>
<protein>
    <submittedName>
        <fullName evidence="5">Arylsulfatase</fullName>
    </submittedName>
</protein>
<dbReference type="FunFam" id="3.40.720.10:FF:000070">
    <property type="entry name" value="Arylsulfatase A"/>
    <property type="match status" value="1"/>
</dbReference>
<dbReference type="CDD" id="cd16146">
    <property type="entry name" value="ARS_like"/>
    <property type="match status" value="1"/>
</dbReference>
<keyword evidence="6" id="KW-1185">Reference proteome</keyword>
<comment type="caution">
    <text evidence="5">The sequence shown here is derived from an EMBL/GenBank/DDBJ whole genome shotgun (WGS) entry which is preliminary data.</text>
</comment>
<dbReference type="GO" id="GO:0004065">
    <property type="term" value="F:arylsulfatase activity"/>
    <property type="evidence" value="ECO:0007669"/>
    <property type="project" value="TreeGrafter"/>
</dbReference>
<evidence type="ECO:0000256" key="1">
    <source>
        <dbReference type="ARBA" id="ARBA00008779"/>
    </source>
</evidence>
<reference evidence="5 6" key="1">
    <citation type="journal article" date="2014" name="Genome Announc.">
        <title>Draft Genome Sequence of Cytophaga fermentans JCM 21142T, a Facultative Anaerobe Isolated from Marine Mud.</title>
        <authorList>
            <person name="Starns D."/>
            <person name="Oshima K."/>
            <person name="Suda W."/>
            <person name="Iino T."/>
            <person name="Yuki M."/>
            <person name="Inoue J."/>
            <person name="Kitamura K."/>
            <person name="Iida T."/>
            <person name="Darby A."/>
            <person name="Hattori M."/>
            <person name="Ohkuma M."/>
        </authorList>
    </citation>
    <scope>NUCLEOTIDE SEQUENCE [LARGE SCALE GENOMIC DNA]</scope>
    <source>
        <strain evidence="5 6">JCM 21142</strain>
    </source>
</reference>
<dbReference type="Pfam" id="PF00884">
    <property type="entry name" value="Sulfatase"/>
    <property type="match status" value="1"/>
</dbReference>
<dbReference type="InterPro" id="IPR050738">
    <property type="entry name" value="Sulfatase"/>
</dbReference>
<evidence type="ECO:0000313" key="6">
    <source>
        <dbReference type="Proteomes" id="UP000019402"/>
    </source>
</evidence>
<dbReference type="OrthoDB" id="756520at2"/>
<dbReference type="eggNOG" id="COG3119">
    <property type="taxonomic scope" value="Bacteria"/>
</dbReference>
<accession>W7YE07</accession>
<dbReference type="Proteomes" id="UP000019402">
    <property type="component" value="Unassembled WGS sequence"/>
</dbReference>
<evidence type="ECO:0000259" key="4">
    <source>
        <dbReference type="Pfam" id="PF00884"/>
    </source>
</evidence>
<proteinExistence type="inferred from homology"/>
<dbReference type="PANTHER" id="PTHR42693:SF53">
    <property type="entry name" value="ENDO-4-O-SULFATASE"/>
    <property type="match status" value="1"/>
</dbReference>
<dbReference type="RefSeq" id="WP_027471552.1">
    <property type="nucleotide sequence ID" value="NZ_BAMD01000012.1"/>
</dbReference>
<evidence type="ECO:0000313" key="5">
    <source>
        <dbReference type="EMBL" id="GAF02691.1"/>
    </source>
</evidence>
<comment type="similarity">
    <text evidence="1">Belongs to the sulfatase family.</text>
</comment>
<keyword evidence="2" id="KW-0378">Hydrolase</keyword>
<keyword evidence="3" id="KW-0732">Signal</keyword>
<name>W7YE07_9BACT</name>
<dbReference type="EMBL" id="BAMD01000012">
    <property type="protein sequence ID" value="GAF02691.1"/>
    <property type="molecule type" value="Genomic_DNA"/>
</dbReference>
<dbReference type="PROSITE" id="PS51257">
    <property type="entry name" value="PROKAR_LIPOPROTEIN"/>
    <property type="match status" value="1"/>
</dbReference>